<dbReference type="PANTHER" id="PTHR33356:SF5">
    <property type="entry name" value="TIP41-LIKE PROTEIN"/>
    <property type="match status" value="1"/>
</dbReference>
<name>A0A2I0A8X1_9ASPA</name>
<feature type="compositionally biased region" description="Acidic residues" evidence="1">
    <location>
        <begin position="56"/>
        <end position="65"/>
    </location>
</feature>
<feature type="region of interest" description="Disordered" evidence="1">
    <location>
        <begin position="42"/>
        <end position="65"/>
    </location>
</feature>
<dbReference type="STRING" id="1088818.A0A2I0A8X1"/>
<proteinExistence type="predicted"/>
<dbReference type="AlphaFoldDB" id="A0A2I0A8X1"/>
<gene>
    <name evidence="2" type="ORF">AXF42_Ash008215</name>
</gene>
<keyword evidence="3" id="KW-1185">Reference proteome</keyword>
<evidence type="ECO:0000313" key="3">
    <source>
        <dbReference type="Proteomes" id="UP000236161"/>
    </source>
</evidence>
<reference evidence="2 3" key="1">
    <citation type="journal article" date="2017" name="Nature">
        <title>The Apostasia genome and the evolution of orchids.</title>
        <authorList>
            <person name="Zhang G.Q."/>
            <person name="Liu K.W."/>
            <person name="Li Z."/>
            <person name="Lohaus R."/>
            <person name="Hsiao Y.Y."/>
            <person name="Niu S.C."/>
            <person name="Wang J.Y."/>
            <person name="Lin Y.C."/>
            <person name="Xu Q."/>
            <person name="Chen L.J."/>
            <person name="Yoshida K."/>
            <person name="Fujiwara S."/>
            <person name="Wang Z.W."/>
            <person name="Zhang Y.Q."/>
            <person name="Mitsuda N."/>
            <person name="Wang M."/>
            <person name="Liu G.H."/>
            <person name="Pecoraro L."/>
            <person name="Huang H.X."/>
            <person name="Xiao X.J."/>
            <person name="Lin M."/>
            <person name="Wu X.Y."/>
            <person name="Wu W.L."/>
            <person name="Chen Y.Y."/>
            <person name="Chang S.B."/>
            <person name="Sakamoto S."/>
            <person name="Ohme-Takagi M."/>
            <person name="Yagi M."/>
            <person name="Zeng S.J."/>
            <person name="Shen C.Y."/>
            <person name="Yeh C.M."/>
            <person name="Luo Y.B."/>
            <person name="Tsai W.C."/>
            <person name="Van de Peer Y."/>
            <person name="Liu Z.J."/>
        </authorList>
    </citation>
    <scope>NUCLEOTIDE SEQUENCE [LARGE SCALE GENOMIC DNA]</scope>
    <source>
        <strain evidence="3">cv. Shenzhen</strain>
        <tissue evidence="2">Stem</tissue>
    </source>
</reference>
<dbReference type="EMBL" id="KZ452012">
    <property type="protein sequence ID" value="PKA51986.1"/>
    <property type="molecule type" value="Genomic_DNA"/>
</dbReference>
<dbReference type="PANTHER" id="PTHR33356">
    <property type="entry name" value="TIP41-LIKE PROTEIN"/>
    <property type="match status" value="1"/>
</dbReference>
<accession>A0A2I0A8X1</accession>
<evidence type="ECO:0000313" key="2">
    <source>
        <dbReference type="EMBL" id="PKA51986.1"/>
    </source>
</evidence>
<dbReference type="OrthoDB" id="747893at2759"/>
<dbReference type="Proteomes" id="UP000236161">
    <property type="component" value="Unassembled WGS sequence"/>
</dbReference>
<organism evidence="2 3">
    <name type="scientific">Apostasia shenzhenica</name>
    <dbReference type="NCBI Taxonomy" id="1088818"/>
    <lineage>
        <taxon>Eukaryota</taxon>
        <taxon>Viridiplantae</taxon>
        <taxon>Streptophyta</taxon>
        <taxon>Embryophyta</taxon>
        <taxon>Tracheophyta</taxon>
        <taxon>Spermatophyta</taxon>
        <taxon>Magnoliopsida</taxon>
        <taxon>Liliopsida</taxon>
        <taxon>Asparagales</taxon>
        <taxon>Orchidaceae</taxon>
        <taxon>Apostasioideae</taxon>
        <taxon>Apostasia</taxon>
    </lineage>
</organism>
<protein>
    <submittedName>
        <fullName evidence="2">Uncharacterized protein</fullName>
    </submittedName>
</protein>
<evidence type="ECO:0000256" key="1">
    <source>
        <dbReference type="SAM" id="MobiDB-lite"/>
    </source>
</evidence>
<sequence length="410" mass="45386">MVSGAKMSSELEEGEFWLPAEFLDEDFFLQETQTGETKLMGLVTGKPSASPAESATETESDEEDSIAEVTREMARHFLHDEKMPFLSKAKVMATSPQSPLCNSGTWSVSSGCSLKRPSQVPASSLVQVEHGRDLLFAGSGEIIKMKKAEERVLRFGLVNSPEKLPNNRFDSNPILTQRQIQATQVEILNPFPSPVFPQNLERRFAFPAGLIFVFQFYQLKRQQLIKQQLSAAWGRQKQATMATRSSPAVGTWPQLPTAGMRAVFLNSPGTRRKSAGTGVFLPRRACSTNEPTKKPACSTVLVPARVVQALNLNLDDIGVHRLTGFHSLEHGKPPLFILSSLPRSLFLLFTELRVLNFQKWVWPIAMPVSLFRNAGISVLHQPPSPAARAACRQNGPTDSILTLCQLFDLE</sequence>